<gene>
    <name evidence="2" type="ORF">NIAS840_00537</name>
</gene>
<evidence type="ECO:0000259" key="1">
    <source>
        <dbReference type="Pfam" id="PF00535"/>
    </source>
</evidence>
<dbReference type="Pfam" id="PF00535">
    <property type="entry name" value="Glycos_transf_2"/>
    <property type="match status" value="1"/>
</dbReference>
<dbReference type="AlphaFoldDB" id="F5VDA9"/>
<keyword evidence="2" id="KW-0808">Transferase</keyword>
<reference evidence="2 3" key="1">
    <citation type="journal article" date="2011" name="J. Bacteriol.">
        <title>Genome Sequence of Lactobacillus salivarius NIAS840, Isolated from Chicken Intestine.</title>
        <authorList>
            <person name="Ham J.S."/>
            <person name="Kim H.W."/>
            <person name="Seol K.H."/>
            <person name="Jang A."/>
            <person name="Jeong S.G."/>
            <person name="Oh M.H."/>
            <person name="Kim D.H."/>
            <person name="Kang D.K."/>
            <person name="Kim G.B."/>
            <person name="Cha C.J."/>
        </authorList>
    </citation>
    <scope>NUCLEOTIDE SEQUENCE [LARGE SCALE GENOMIC DNA]</scope>
    <source>
        <strain evidence="2 3">NIAS840</strain>
    </source>
</reference>
<dbReference type="EMBL" id="AFMN01000001">
    <property type="protein sequence ID" value="EGL98827.1"/>
    <property type="molecule type" value="Genomic_DNA"/>
</dbReference>
<feature type="domain" description="Glycosyltransferase 2-like" evidence="1">
    <location>
        <begin position="5"/>
        <end position="129"/>
    </location>
</feature>
<organism evidence="2 3">
    <name type="scientific">Ligilactobacillus salivarius NIAS840</name>
    <dbReference type="NCBI Taxonomy" id="1029822"/>
    <lineage>
        <taxon>Bacteria</taxon>
        <taxon>Bacillati</taxon>
        <taxon>Bacillota</taxon>
        <taxon>Bacilli</taxon>
        <taxon>Lactobacillales</taxon>
        <taxon>Lactobacillaceae</taxon>
        <taxon>Ligilactobacillus</taxon>
    </lineage>
</organism>
<dbReference type="PANTHER" id="PTHR22916:SF3">
    <property type="entry name" value="UDP-GLCNAC:BETAGAL BETA-1,3-N-ACETYLGLUCOSAMINYLTRANSFERASE-LIKE PROTEIN 1"/>
    <property type="match status" value="1"/>
</dbReference>
<dbReference type="GO" id="GO:0016758">
    <property type="term" value="F:hexosyltransferase activity"/>
    <property type="evidence" value="ECO:0007669"/>
    <property type="project" value="UniProtKB-ARBA"/>
</dbReference>
<dbReference type="Proteomes" id="UP000006227">
    <property type="component" value="Unassembled WGS sequence"/>
</dbReference>
<dbReference type="InterPro" id="IPR001173">
    <property type="entry name" value="Glyco_trans_2-like"/>
</dbReference>
<evidence type="ECO:0000313" key="3">
    <source>
        <dbReference type="Proteomes" id="UP000006227"/>
    </source>
</evidence>
<name>F5VDA9_9LACO</name>
<comment type="caution">
    <text evidence="2">The sequence shown here is derived from an EMBL/GenBank/DDBJ whole genome shotgun (WGS) entry which is preliminary data.</text>
</comment>
<dbReference type="Gene3D" id="3.90.550.10">
    <property type="entry name" value="Spore Coat Polysaccharide Biosynthesis Protein SpsA, Chain A"/>
    <property type="match status" value="1"/>
</dbReference>
<dbReference type="InterPro" id="IPR029044">
    <property type="entry name" value="Nucleotide-diphossugar_trans"/>
</dbReference>
<dbReference type="CDD" id="cd00761">
    <property type="entry name" value="Glyco_tranf_GTA_type"/>
    <property type="match status" value="1"/>
</dbReference>
<evidence type="ECO:0000313" key="2">
    <source>
        <dbReference type="EMBL" id="EGL98827.1"/>
    </source>
</evidence>
<sequence>MVKVSVILPVYNAANTVGKTITSVLRQTLKDIEVIIVDDGSDIKTKRVIKKFRDKRIKLIEQENSGVSSARNSGIKAAEGKFVFFIDSDDWIEEKLLEDMVDFFEKNSLELVTAKIIENNSTKLQKKLKIIKIFIQVMK</sequence>
<dbReference type="RefSeq" id="WP_003705465.1">
    <property type="nucleotide sequence ID" value="NZ_AFMN01000001.1"/>
</dbReference>
<dbReference type="PATRIC" id="fig|1029822.3.peg.537"/>
<dbReference type="PANTHER" id="PTHR22916">
    <property type="entry name" value="GLYCOSYLTRANSFERASE"/>
    <property type="match status" value="1"/>
</dbReference>
<dbReference type="SUPFAM" id="SSF53448">
    <property type="entry name" value="Nucleotide-diphospho-sugar transferases"/>
    <property type="match status" value="1"/>
</dbReference>
<protein>
    <submittedName>
        <fullName evidence="2">Glycosyl transferase, family 2</fullName>
    </submittedName>
</protein>
<proteinExistence type="predicted"/>
<accession>F5VDA9</accession>